<evidence type="ECO:0000313" key="2">
    <source>
        <dbReference type="EMBL" id="SFJ48864.1"/>
    </source>
</evidence>
<dbReference type="EMBL" id="FORG01000010">
    <property type="protein sequence ID" value="SFJ48864.1"/>
    <property type="molecule type" value="Genomic_DNA"/>
</dbReference>
<gene>
    <name evidence="2" type="ORF">SAMN05421680_11028</name>
    <name evidence="1" type="ORF">Xmau_00864</name>
</gene>
<evidence type="ECO:0000313" key="1">
    <source>
        <dbReference type="EMBL" id="PHM46450.1"/>
    </source>
</evidence>
<protein>
    <submittedName>
        <fullName evidence="2">Uncharacterized protein</fullName>
    </submittedName>
</protein>
<dbReference type="RefSeq" id="WP_092510942.1">
    <property type="nucleotide sequence ID" value="NZ_CAWNQB010000001.1"/>
</dbReference>
<reference evidence="2" key="2">
    <citation type="submission" date="2016-10" db="EMBL/GenBank/DDBJ databases">
        <authorList>
            <person name="de Groot N.N."/>
        </authorList>
    </citation>
    <scope>NUCLEOTIDE SEQUENCE [LARGE SCALE GENOMIC DNA]</scope>
    <source>
        <strain evidence="2">DSM 17908</strain>
    </source>
</reference>
<dbReference type="AlphaFoldDB" id="A0A1I3RQL6"/>
<accession>A0A1I3RQL6</accession>
<reference evidence="3" key="1">
    <citation type="submission" date="2016-10" db="EMBL/GenBank/DDBJ databases">
        <authorList>
            <person name="Varghese N."/>
            <person name="Submissions S."/>
        </authorList>
    </citation>
    <scope>NUCLEOTIDE SEQUENCE [LARGE SCALE GENOMIC DNA]</scope>
    <source>
        <strain evidence="3">DSM 17908</strain>
    </source>
</reference>
<sequence>MARKYAKINHNSEINATVFIEYPSNKNPKGKLGLCIGRIIDENGRLLDMASLERLNRIVSFEKPNFPAGLDSFTERHKWSKDNIWAGRAFTAPVSNLFSTDIKKLVNNADEIYEITNLDEEKMIMRQHEEKMKEGNIMEFNSDYIVHRVLYAGGIWSLLSSFDTFIIGRHNNPVKFIGKLCKILCDKKYARARGSKECTRNNGRIMSFLHNAFK</sequence>
<keyword evidence="4" id="KW-1185">Reference proteome</keyword>
<proteinExistence type="predicted"/>
<evidence type="ECO:0000313" key="3">
    <source>
        <dbReference type="Proteomes" id="UP000198919"/>
    </source>
</evidence>
<reference evidence="1 4" key="3">
    <citation type="journal article" date="2017" name="Nat. Microbiol.">
        <title>Natural product diversity associated with the nematode symbionts Photorhabdus and Xenorhabdus.</title>
        <authorList>
            <person name="Tobias N.J."/>
            <person name="Wolff H."/>
            <person name="Djahanschiri B."/>
            <person name="Grundmann F."/>
            <person name="Kronenwerth M."/>
            <person name="Shi Y.M."/>
            <person name="Simonyi S."/>
            <person name="Grun P."/>
            <person name="Shapiro-Ilan D."/>
            <person name="Pidot S.J."/>
            <person name="Stinear T.P."/>
            <person name="Ebersberger I."/>
            <person name="Bode H.B."/>
        </authorList>
    </citation>
    <scope>NUCLEOTIDE SEQUENCE [LARGE SCALE GENOMIC DNA]</scope>
    <source>
        <strain evidence="1 4">DSM 17908</strain>
    </source>
</reference>
<evidence type="ECO:0000313" key="4">
    <source>
        <dbReference type="Proteomes" id="UP000224607"/>
    </source>
</evidence>
<dbReference type="Proteomes" id="UP000198919">
    <property type="component" value="Unassembled WGS sequence"/>
</dbReference>
<organism evidence="2 3">
    <name type="scientific">Xenorhabdus mauleonii</name>
    <dbReference type="NCBI Taxonomy" id="351675"/>
    <lineage>
        <taxon>Bacteria</taxon>
        <taxon>Pseudomonadati</taxon>
        <taxon>Pseudomonadota</taxon>
        <taxon>Gammaproteobacteria</taxon>
        <taxon>Enterobacterales</taxon>
        <taxon>Morganellaceae</taxon>
        <taxon>Xenorhabdus</taxon>
    </lineage>
</organism>
<name>A0A1I3RQL6_9GAMM</name>
<dbReference type="EMBL" id="NITY01000001">
    <property type="protein sequence ID" value="PHM46450.1"/>
    <property type="molecule type" value="Genomic_DNA"/>
</dbReference>
<dbReference type="Proteomes" id="UP000224607">
    <property type="component" value="Unassembled WGS sequence"/>
</dbReference>